<evidence type="ECO:0000313" key="1">
    <source>
        <dbReference type="EMBL" id="JAD52613.1"/>
    </source>
</evidence>
<proteinExistence type="predicted"/>
<sequence length="24" mass="2876">MVTLLQSLVTVWQRVSMQRAQMRL</sequence>
<reference evidence="1" key="1">
    <citation type="submission" date="2014-09" db="EMBL/GenBank/DDBJ databases">
        <authorList>
            <person name="Magalhaes I.L.F."/>
            <person name="Oliveira U."/>
            <person name="Santos F.R."/>
            <person name="Vidigal T.H.D.A."/>
            <person name="Brescovit A.D."/>
            <person name="Santos A.J."/>
        </authorList>
    </citation>
    <scope>NUCLEOTIDE SEQUENCE</scope>
    <source>
        <tissue evidence="1">Shoot tissue taken approximately 20 cm above the soil surface</tissue>
    </source>
</reference>
<organism evidence="1">
    <name type="scientific">Arundo donax</name>
    <name type="common">Giant reed</name>
    <name type="synonym">Donax arundinaceus</name>
    <dbReference type="NCBI Taxonomy" id="35708"/>
    <lineage>
        <taxon>Eukaryota</taxon>
        <taxon>Viridiplantae</taxon>
        <taxon>Streptophyta</taxon>
        <taxon>Embryophyta</taxon>
        <taxon>Tracheophyta</taxon>
        <taxon>Spermatophyta</taxon>
        <taxon>Magnoliopsida</taxon>
        <taxon>Liliopsida</taxon>
        <taxon>Poales</taxon>
        <taxon>Poaceae</taxon>
        <taxon>PACMAD clade</taxon>
        <taxon>Arundinoideae</taxon>
        <taxon>Arundineae</taxon>
        <taxon>Arundo</taxon>
    </lineage>
</organism>
<name>A0A0A9AS06_ARUDO</name>
<dbReference type="EMBL" id="GBRH01245282">
    <property type="protein sequence ID" value="JAD52613.1"/>
    <property type="molecule type" value="Transcribed_RNA"/>
</dbReference>
<dbReference type="AlphaFoldDB" id="A0A0A9AS06"/>
<reference evidence="1" key="2">
    <citation type="journal article" date="2015" name="Data Brief">
        <title>Shoot transcriptome of the giant reed, Arundo donax.</title>
        <authorList>
            <person name="Barrero R.A."/>
            <person name="Guerrero F.D."/>
            <person name="Moolhuijzen P."/>
            <person name="Goolsby J.A."/>
            <person name="Tidwell J."/>
            <person name="Bellgard S.E."/>
            <person name="Bellgard M.I."/>
        </authorList>
    </citation>
    <scope>NUCLEOTIDE SEQUENCE</scope>
    <source>
        <tissue evidence="1">Shoot tissue taken approximately 20 cm above the soil surface</tissue>
    </source>
</reference>
<protein>
    <submittedName>
        <fullName evidence="1">Uncharacterized protein</fullName>
    </submittedName>
</protein>
<accession>A0A0A9AS06</accession>